<comment type="similarity">
    <text evidence="2 8">Belongs to the ammonia transporter channel (TC 1.A.11.2) family.</text>
</comment>
<feature type="transmembrane region" description="Helical" evidence="8">
    <location>
        <begin position="80"/>
        <end position="98"/>
    </location>
</feature>
<evidence type="ECO:0000313" key="10">
    <source>
        <dbReference type="EMBL" id="ADH84841.1"/>
    </source>
</evidence>
<feature type="transmembrane region" description="Helical" evidence="8">
    <location>
        <begin position="164"/>
        <end position="186"/>
    </location>
</feature>
<dbReference type="SUPFAM" id="SSF111352">
    <property type="entry name" value="Ammonium transporter"/>
    <property type="match status" value="1"/>
</dbReference>
<dbReference type="RefSeq" id="WP_013162372.1">
    <property type="nucleotide sequence ID" value="NC_014216.1"/>
</dbReference>
<dbReference type="OrthoDB" id="9814202at2"/>
<dbReference type="Gene3D" id="1.10.3430.10">
    <property type="entry name" value="Ammonium transporter AmtB like domains"/>
    <property type="match status" value="1"/>
</dbReference>
<dbReference type="PANTHER" id="PTHR11730:SF62">
    <property type="entry name" value="AMMONIUM TRANSPORTER SLL1017-RELATED"/>
    <property type="match status" value="1"/>
</dbReference>
<dbReference type="InterPro" id="IPR001905">
    <property type="entry name" value="Ammonium_transpt"/>
</dbReference>
<keyword evidence="11" id="KW-1185">Reference proteome</keyword>
<evidence type="ECO:0000256" key="3">
    <source>
        <dbReference type="ARBA" id="ARBA00022448"/>
    </source>
</evidence>
<dbReference type="GO" id="GO:0005886">
    <property type="term" value="C:plasma membrane"/>
    <property type="evidence" value="ECO:0007669"/>
    <property type="project" value="UniProtKB-SubCell"/>
</dbReference>
<dbReference type="InterPro" id="IPR024041">
    <property type="entry name" value="NH4_transpt_AmtB-like_dom"/>
</dbReference>
<keyword evidence="3 8" id="KW-0813">Transport</keyword>
<keyword evidence="6 8" id="KW-0472">Membrane</keyword>
<feature type="transmembrane region" description="Helical" evidence="8">
    <location>
        <begin position="302"/>
        <end position="318"/>
    </location>
</feature>
<evidence type="ECO:0000256" key="6">
    <source>
        <dbReference type="ARBA" id="ARBA00023136"/>
    </source>
</evidence>
<proteinExistence type="inferred from homology"/>
<organism evidence="10 11">
    <name type="scientific">Desulfurivibrio alkaliphilus (strain DSM 19089 / UNIQEM U267 / AHT2)</name>
    <dbReference type="NCBI Taxonomy" id="589865"/>
    <lineage>
        <taxon>Bacteria</taxon>
        <taxon>Pseudomonadati</taxon>
        <taxon>Thermodesulfobacteriota</taxon>
        <taxon>Desulfobulbia</taxon>
        <taxon>Desulfobulbales</taxon>
        <taxon>Desulfobulbaceae</taxon>
        <taxon>Desulfurivibrio</taxon>
    </lineage>
</organism>
<dbReference type="InterPro" id="IPR029020">
    <property type="entry name" value="Ammonium/urea_transptr"/>
</dbReference>
<dbReference type="FunCoup" id="D6Z5V9">
    <property type="interactions" value="217"/>
</dbReference>
<evidence type="ECO:0000256" key="7">
    <source>
        <dbReference type="ARBA" id="ARBA00023177"/>
    </source>
</evidence>
<protein>
    <recommendedName>
        <fullName evidence="8">Ammonium transporter</fullName>
    </recommendedName>
</protein>
<keyword evidence="7 8" id="KW-0924">Ammonia transport</keyword>
<name>D6Z5V9_DESAT</name>
<dbReference type="Proteomes" id="UP000001508">
    <property type="component" value="Chromosome"/>
</dbReference>
<dbReference type="eggNOG" id="COG0004">
    <property type="taxonomic scope" value="Bacteria"/>
</dbReference>
<evidence type="ECO:0000259" key="9">
    <source>
        <dbReference type="Pfam" id="PF00909"/>
    </source>
</evidence>
<feature type="transmembrane region" description="Helical" evidence="8">
    <location>
        <begin position="198"/>
        <end position="219"/>
    </location>
</feature>
<gene>
    <name evidence="10" type="ordered locus">DaAHT2_0128</name>
</gene>
<dbReference type="GO" id="GO:0008519">
    <property type="term" value="F:ammonium channel activity"/>
    <property type="evidence" value="ECO:0007669"/>
    <property type="project" value="InterPro"/>
</dbReference>
<sequence>MKSKSIIAAAVCGLVATALPVAGWAGEQAVSGGDAIFTANNTWMLVATFLVFLMHLGFASLEAGMTRAKNTVNILYKNTAIIAIGILTYAVVGFNLMYPESFALGSWFGFAGFGVGTSPEDLKILEDGVGVYTYWTDFIFQAMFAATAATIVSGAVAERIKLPSFLVFTTLYVAFVYPWLGSWQWGGGWLDEMGFYDFAGSTLVHSVGGWAALAGVIVLGPRLGKYIDGKIRPIPGHNMPLATIGVFLLWLGWFGFNGGSVLSADPGLVSFVFVTTALAAAAGVVSAMFASWTVTKKPDLTMALNGALAGLVGITAGADVVSVGAAVIIGLVAGTLVVFSIMALDRLKLDDPVGAISVHLTCGIWGTLAVGIFAAEFSLMIQLLGVVAYGVVAFGAAMVLFYAIKSSIGLRVDEEEERLGLDITEHGMEAYAGFEMNTK</sequence>
<feature type="domain" description="Ammonium transporter AmtB-like" evidence="9">
    <location>
        <begin position="43"/>
        <end position="431"/>
    </location>
</feature>
<accession>D6Z5V9</accession>
<feature type="transmembrane region" description="Helical" evidence="8">
    <location>
        <begin position="239"/>
        <end position="256"/>
    </location>
</feature>
<feature type="transmembrane region" description="Helical" evidence="8">
    <location>
        <begin position="324"/>
        <end position="344"/>
    </location>
</feature>
<evidence type="ECO:0000313" key="11">
    <source>
        <dbReference type="Proteomes" id="UP000001508"/>
    </source>
</evidence>
<dbReference type="GO" id="GO:0097272">
    <property type="term" value="P:ammonium homeostasis"/>
    <property type="evidence" value="ECO:0007669"/>
    <property type="project" value="TreeGrafter"/>
</dbReference>
<evidence type="ECO:0000256" key="2">
    <source>
        <dbReference type="ARBA" id="ARBA00005887"/>
    </source>
</evidence>
<feature type="transmembrane region" description="Helical" evidence="8">
    <location>
        <begin position="41"/>
        <end position="59"/>
    </location>
</feature>
<dbReference type="KEGG" id="dak:DaAHT2_0128"/>
<keyword evidence="4 8" id="KW-0812">Transmembrane</keyword>
<evidence type="ECO:0000256" key="1">
    <source>
        <dbReference type="ARBA" id="ARBA00004141"/>
    </source>
</evidence>
<feature type="transmembrane region" description="Helical" evidence="8">
    <location>
        <begin position="138"/>
        <end position="157"/>
    </location>
</feature>
<dbReference type="Pfam" id="PF00909">
    <property type="entry name" value="Ammonium_transp"/>
    <property type="match status" value="1"/>
</dbReference>
<dbReference type="NCBIfam" id="TIGR00836">
    <property type="entry name" value="amt"/>
    <property type="match status" value="1"/>
</dbReference>
<feature type="transmembrane region" description="Helical" evidence="8">
    <location>
        <begin position="381"/>
        <end position="404"/>
    </location>
</feature>
<dbReference type="PROSITE" id="PS01219">
    <property type="entry name" value="AMMONIUM_TRANSP"/>
    <property type="match status" value="1"/>
</dbReference>
<dbReference type="HOGENOM" id="CLU_000445_33_1_7"/>
<evidence type="ECO:0000256" key="4">
    <source>
        <dbReference type="ARBA" id="ARBA00022692"/>
    </source>
</evidence>
<comment type="subcellular location">
    <subcellularLocation>
        <location evidence="8">Cell membrane</location>
        <topology evidence="8">Multi-pass membrane protein</topology>
    </subcellularLocation>
    <subcellularLocation>
        <location evidence="1">Membrane</location>
        <topology evidence="1">Multi-pass membrane protein</topology>
    </subcellularLocation>
</comment>
<dbReference type="EMBL" id="CP001940">
    <property type="protein sequence ID" value="ADH84841.1"/>
    <property type="molecule type" value="Genomic_DNA"/>
</dbReference>
<reference evidence="11" key="1">
    <citation type="submission" date="2010-02" db="EMBL/GenBank/DDBJ databases">
        <title>Complete sequence of Desulfurivibrio alkaliphilus AHT2.</title>
        <authorList>
            <consortium name="US DOE Joint Genome Institute"/>
            <person name="Pitluck S."/>
            <person name="Chertkov O."/>
            <person name="Detter J.C."/>
            <person name="Han C."/>
            <person name="Tapia R."/>
            <person name="Larimer F."/>
            <person name="Land M."/>
            <person name="Hauser L."/>
            <person name="Kyrpides N."/>
            <person name="Mikhailova N."/>
            <person name="Sorokin D.Y."/>
            <person name="Muyzer G."/>
            <person name="Woyke T."/>
        </authorList>
    </citation>
    <scope>NUCLEOTIDE SEQUENCE [LARGE SCALE GENOMIC DNA]</scope>
    <source>
        <strain evidence="11">DSM 19089 / UNIQEM U267 / AHT2</strain>
    </source>
</reference>
<dbReference type="InterPro" id="IPR002229">
    <property type="entry name" value="RhesusRHD"/>
</dbReference>
<feature type="transmembrane region" description="Helical" evidence="8">
    <location>
        <begin position="356"/>
        <end position="375"/>
    </location>
</feature>
<dbReference type="PRINTS" id="PR00342">
    <property type="entry name" value="RHESUSRHD"/>
</dbReference>
<dbReference type="InterPro" id="IPR018047">
    <property type="entry name" value="Ammonium_transpt_CS"/>
</dbReference>
<dbReference type="InParanoid" id="D6Z5V9"/>
<dbReference type="STRING" id="589865.DaAHT2_0128"/>
<dbReference type="AlphaFoldDB" id="D6Z5V9"/>
<feature type="transmembrane region" description="Helical" evidence="8">
    <location>
        <begin position="268"/>
        <end position="290"/>
    </location>
</feature>
<evidence type="ECO:0000256" key="5">
    <source>
        <dbReference type="ARBA" id="ARBA00022989"/>
    </source>
</evidence>
<dbReference type="PANTHER" id="PTHR11730">
    <property type="entry name" value="AMMONIUM TRANSPORTER"/>
    <property type="match status" value="1"/>
</dbReference>
<evidence type="ECO:0000256" key="8">
    <source>
        <dbReference type="RuleBase" id="RU362002"/>
    </source>
</evidence>
<keyword evidence="5 8" id="KW-1133">Transmembrane helix</keyword>